<dbReference type="InterPro" id="IPR013126">
    <property type="entry name" value="Hsp_70_fam"/>
</dbReference>
<dbReference type="PROSITE" id="PS00297">
    <property type="entry name" value="HSP70_1"/>
    <property type="match status" value="1"/>
</dbReference>
<protein>
    <submittedName>
        <fullName evidence="5">Heat shock 70 kDa protein</fullName>
    </submittedName>
</protein>
<sequence>MGAAAKVLCVFATVGVALAVGQDFEKIRELHATFTSEIQLGIDLGTTQSVAAICAQGNVSVVKVDGSFLTPSVVYFPSSDSREAADTVQRTASGKAEPVVGANAVRQRAQDTGTVIYASKRVIGQQLEDAHAHGLEGLPASLTHDARGRASFRLANDDLVSPELVGALVLKKLKAASESSSALDWLRRTFGFRFRALTVTVPVTFDVDQKAATVRACRMAGFRQVRVIEEPVAAAMAYGLGREKNATRVMVFDIGGGTLDIALLRFNSYSDNFYIESTDGDLHLGGEDFDLALAEFLLGQILDQVTVEYLRTTPHAWQHLLVAAERAKRDLSVDEETSVCIAGAPEGGVEALPVPCKYRIRATREEFEHAAREYLERAQTAILRVMDDARLSLDAIVSVQNMDEGLEPRQVLTVSFPNEDIKQVFPTVDINELADEEVPEKFGQIANVNYYADSGCVEVKFLNGDMHHNSIILLSADPLQLVDALRAHGVPIASNERGLSTKTDEEDMLVPVAVPIADEV</sequence>
<organism evidence="5 6">
    <name type="scientific">Hondaea fermentalgiana</name>
    <dbReference type="NCBI Taxonomy" id="2315210"/>
    <lineage>
        <taxon>Eukaryota</taxon>
        <taxon>Sar</taxon>
        <taxon>Stramenopiles</taxon>
        <taxon>Bigyra</taxon>
        <taxon>Labyrinthulomycetes</taxon>
        <taxon>Thraustochytrida</taxon>
        <taxon>Thraustochytriidae</taxon>
        <taxon>Hondaea</taxon>
    </lineage>
</organism>
<keyword evidence="6" id="KW-1185">Reference proteome</keyword>
<dbReference type="SUPFAM" id="SSF53067">
    <property type="entry name" value="Actin-like ATPase domain"/>
    <property type="match status" value="2"/>
</dbReference>
<dbReference type="Gene3D" id="3.30.420.40">
    <property type="match status" value="2"/>
</dbReference>
<keyword evidence="4" id="KW-0732">Signal</keyword>
<keyword evidence="2 3" id="KW-0067">ATP-binding</keyword>
<evidence type="ECO:0000256" key="4">
    <source>
        <dbReference type="SAM" id="SignalP"/>
    </source>
</evidence>
<gene>
    <name evidence="5" type="ORF">FCC1311_074032</name>
</gene>
<dbReference type="GO" id="GO:0140662">
    <property type="term" value="F:ATP-dependent protein folding chaperone"/>
    <property type="evidence" value="ECO:0007669"/>
    <property type="project" value="InterPro"/>
</dbReference>
<evidence type="ECO:0000256" key="3">
    <source>
        <dbReference type="RuleBase" id="RU003322"/>
    </source>
</evidence>
<dbReference type="Gene3D" id="3.90.640.10">
    <property type="entry name" value="Actin, Chain A, domain 4"/>
    <property type="match status" value="1"/>
</dbReference>
<evidence type="ECO:0000313" key="6">
    <source>
        <dbReference type="Proteomes" id="UP000241890"/>
    </source>
</evidence>
<dbReference type="PANTHER" id="PTHR19375">
    <property type="entry name" value="HEAT SHOCK PROTEIN 70KDA"/>
    <property type="match status" value="1"/>
</dbReference>
<evidence type="ECO:0000256" key="2">
    <source>
        <dbReference type="ARBA" id="ARBA00022840"/>
    </source>
</evidence>
<dbReference type="PRINTS" id="PR00301">
    <property type="entry name" value="HEATSHOCK70"/>
</dbReference>
<dbReference type="AlphaFoldDB" id="A0A2R5GJW2"/>
<dbReference type="InParanoid" id="A0A2R5GJW2"/>
<dbReference type="Pfam" id="PF00012">
    <property type="entry name" value="HSP70"/>
    <property type="match status" value="1"/>
</dbReference>
<dbReference type="InterPro" id="IPR018181">
    <property type="entry name" value="Heat_shock_70_CS"/>
</dbReference>
<keyword evidence="5" id="KW-0346">Stress response</keyword>
<name>A0A2R5GJW2_9STRA</name>
<feature type="chain" id="PRO_5015315710" evidence="4">
    <location>
        <begin position="20"/>
        <end position="520"/>
    </location>
</feature>
<dbReference type="GO" id="GO:0005524">
    <property type="term" value="F:ATP binding"/>
    <property type="evidence" value="ECO:0007669"/>
    <property type="project" value="UniProtKB-KW"/>
</dbReference>
<dbReference type="OrthoDB" id="2401965at2759"/>
<accession>A0A2R5GJW2</accession>
<dbReference type="Proteomes" id="UP000241890">
    <property type="component" value="Unassembled WGS sequence"/>
</dbReference>
<dbReference type="EMBL" id="BEYU01000092">
    <property type="protein sequence ID" value="GBG31182.1"/>
    <property type="molecule type" value="Genomic_DNA"/>
</dbReference>
<evidence type="ECO:0000256" key="1">
    <source>
        <dbReference type="ARBA" id="ARBA00022741"/>
    </source>
</evidence>
<comment type="similarity">
    <text evidence="3">Belongs to the heat shock protein 70 family.</text>
</comment>
<comment type="caution">
    <text evidence="5">The sequence shown here is derived from an EMBL/GenBank/DDBJ whole genome shotgun (WGS) entry which is preliminary data.</text>
</comment>
<reference evidence="5 6" key="1">
    <citation type="submission" date="2017-12" db="EMBL/GenBank/DDBJ databases">
        <title>Sequencing, de novo assembly and annotation of complete genome of a new Thraustochytrid species, strain FCC1311.</title>
        <authorList>
            <person name="Sedici K."/>
            <person name="Godart F."/>
            <person name="Aiese Cigliano R."/>
            <person name="Sanseverino W."/>
            <person name="Barakat M."/>
            <person name="Ortet P."/>
            <person name="Marechal E."/>
            <person name="Cagnac O."/>
            <person name="Amato A."/>
        </authorList>
    </citation>
    <scope>NUCLEOTIDE SEQUENCE [LARGE SCALE GENOMIC DNA]</scope>
</reference>
<evidence type="ECO:0000313" key="5">
    <source>
        <dbReference type="EMBL" id="GBG31182.1"/>
    </source>
</evidence>
<proteinExistence type="inferred from homology"/>
<keyword evidence="1 3" id="KW-0547">Nucleotide-binding</keyword>
<dbReference type="InterPro" id="IPR043129">
    <property type="entry name" value="ATPase_NBD"/>
</dbReference>
<feature type="signal peptide" evidence="4">
    <location>
        <begin position="1"/>
        <end position="19"/>
    </location>
</feature>